<reference evidence="2 3" key="1">
    <citation type="submission" date="2019-04" db="EMBL/GenBank/DDBJ databases">
        <authorList>
            <person name="Feng G."/>
            <person name="Zhang J."/>
            <person name="Zhu H."/>
        </authorList>
    </citation>
    <scope>NUCLEOTIDE SEQUENCE [LARGE SCALE GENOMIC DNA]</scope>
    <source>
        <strain evidence="2 3">92R-1</strain>
    </source>
</reference>
<dbReference type="RefSeq" id="WP_135435872.1">
    <property type="nucleotide sequence ID" value="NZ_SRLA01000004.1"/>
</dbReference>
<keyword evidence="3" id="KW-1185">Reference proteome</keyword>
<keyword evidence="1" id="KW-1133">Transmembrane helix</keyword>
<evidence type="ECO:0000313" key="2">
    <source>
        <dbReference type="EMBL" id="TGE05559.1"/>
    </source>
</evidence>
<keyword evidence="1" id="KW-0812">Transmembrane</keyword>
<keyword evidence="1" id="KW-0472">Membrane</keyword>
<sequence>MTQDYAIFSLCLGCLLTGLGIGHLLASCLLRKEKPLEVHGEIKPVSLTMDGPALRGVLTVDSYRAKRFC</sequence>
<evidence type="ECO:0000256" key="1">
    <source>
        <dbReference type="SAM" id="Phobius"/>
    </source>
</evidence>
<comment type="caution">
    <text evidence="2">The sequence shown here is derived from an EMBL/GenBank/DDBJ whole genome shotgun (WGS) entry which is preliminary data.</text>
</comment>
<proteinExistence type="predicted"/>
<feature type="transmembrane region" description="Helical" evidence="1">
    <location>
        <begin position="6"/>
        <end position="26"/>
    </location>
</feature>
<dbReference type="EMBL" id="SRLA01000004">
    <property type="protein sequence ID" value="TGE05559.1"/>
    <property type="molecule type" value="Genomic_DNA"/>
</dbReference>
<name>A0A4Z0P363_9BACT</name>
<accession>A0A4Z0P363</accession>
<dbReference type="AlphaFoldDB" id="A0A4Z0P363"/>
<dbReference type="Proteomes" id="UP000298337">
    <property type="component" value="Unassembled WGS sequence"/>
</dbReference>
<protein>
    <submittedName>
        <fullName evidence="2">Uncharacterized protein</fullName>
    </submittedName>
</protein>
<gene>
    <name evidence="2" type="ORF">EU556_19865</name>
</gene>
<evidence type="ECO:0000313" key="3">
    <source>
        <dbReference type="Proteomes" id="UP000298337"/>
    </source>
</evidence>
<organism evidence="2 3">
    <name type="scientific">Hymenobacter fodinae</name>
    <dbReference type="NCBI Taxonomy" id="2510796"/>
    <lineage>
        <taxon>Bacteria</taxon>
        <taxon>Pseudomonadati</taxon>
        <taxon>Bacteroidota</taxon>
        <taxon>Cytophagia</taxon>
        <taxon>Cytophagales</taxon>
        <taxon>Hymenobacteraceae</taxon>
        <taxon>Hymenobacter</taxon>
    </lineage>
</organism>